<comment type="caution">
    <text evidence="2">The sequence shown here is derived from an EMBL/GenBank/DDBJ whole genome shotgun (WGS) entry which is preliminary data.</text>
</comment>
<evidence type="ECO:0000313" key="2">
    <source>
        <dbReference type="EMBL" id="KAI0293322.1"/>
    </source>
</evidence>
<dbReference type="EMBL" id="WTXG01000098">
    <property type="protein sequence ID" value="KAI0293322.1"/>
    <property type="molecule type" value="Genomic_DNA"/>
</dbReference>
<proteinExistence type="predicted"/>
<evidence type="ECO:0000313" key="3">
    <source>
        <dbReference type="Proteomes" id="UP001203297"/>
    </source>
</evidence>
<sequence>MSSQHVYRPRNRTSRVLRPSTTRDISRANGAIRRLFPKAKKKKIGEHGSSLHDNGTGEGHECVVINSLSDDILLEIFNRCRLSAIDDVILASHGHVHIYFPYGLTVDTWDWHRLTHVCRRWRYVIFASPHRLDLRLLCTYGTPVRRTLDCWPALPISIQYGGVVGRPPPALKDEDNIIAALEHPARTSKIQLALTNSLFDKLAALKQQPFPALERFLLISRGGGKLSALPSTILCESAPRLRFLFFDEIPFPMLPKFLLSTKDLVDLRLWSIPSAGYFSPESLVTSLSGMTQLKTLYIEFASPSSRPNRRSVPSLRRAVLSTLTLFTFRGVSEYLEDVVAGIYAPALDYFDVTLFNQLIFDVPQLHQFISRAEKLRVPSRATLRSSENGVSIILDRLAETNTPRQLLLMIACKPLDWQVSSMAEICNQCSTLFSRVEELSIHAYTPLSARQEAIGIPEWLELFRPFTAVSSLYVSENLGPHVAHALEDAADDPVMEVLPALRLLHFKGSRNSAPVEKFVTARQLSDQPTLDVCYGDSIWFV</sequence>
<name>A0AAD4QK46_9AGAM</name>
<gene>
    <name evidence="2" type="ORF">B0F90DRAFT_1404710</name>
</gene>
<evidence type="ECO:0008006" key="4">
    <source>
        <dbReference type="Google" id="ProtNLM"/>
    </source>
</evidence>
<feature type="region of interest" description="Disordered" evidence="1">
    <location>
        <begin position="1"/>
        <end position="20"/>
    </location>
</feature>
<dbReference type="Gene3D" id="1.20.1280.50">
    <property type="match status" value="1"/>
</dbReference>
<evidence type="ECO:0000256" key="1">
    <source>
        <dbReference type="SAM" id="MobiDB-lite"/>
    </source>
</evidence>
<accession>A0AAD4QK46</accession>
<organism evidence="2 3">
    <name type="scientific">Multifurca ochricompacta</name>
    <dbReference type="NCBI Taxonomy" id="376703"/>
    <lineage>
        <taxon>Eukaryota</taxon>
        <taxon>Fungi</taxon>
        <taxon>Dikarya</taxon>
        <taxon>Basidiomycota</taxon>
        <taxon>Agaricomycotina</taxon>
        <taxon>Agaricomycetes</taxon>
        <taxon>Russulales</taxon>
        <taxon>Russulaceae</taxon>
        <taxon>Multifurca</taxon>
    </lineage>
</organism>
<keyword evidence="3" id="KW-1185">Reference proteome</keyword>
<dbReference type="Proteomes" id="UP001203297">
    <property type="component" value="Unassembled WGS sequence"/>
</dbReference>
<reference evidence="2" key="1">
    <citation type="journal article" date="2022" name="New Phytol.">
        <title>Evolutionary transition to the ectomycorrhizal habit in the genomes of a hyperdiverse lineage of mushroom-forming fungi.</title>
        <authorList>
            <person name="Looney B."/>
            <person name="Miyauchi S."/>
            <person name="Morin E."/>
            <person name="Drula E."/>
            <person name="Courty P.E."/>
            <person name="Kohler A."/>
            <person name="Kuo A."/>
            <person name="LaButti K."/>
            <person name="Pangilinan J."/>
            <person name="Lipzen A."/>
            <person name="Riley R."/>
            <person name="Andreopoulos W."/>
            <person name="He G."/>
            <person name="Johnson J."/>
            <person name="Nolan M."/>
            <person name="Tritt A."/>
            <person name="Barry K.W."/>
            <person name="Grigoriev I.V."/>
            <person name="Nagy L.G."/>
            <person name="Hibbett D."/>
            <person name="Henrissat B."/>
            <person name="Matheny P.B."/>
            <person name="Labbe J."/>
            <person name="Martin F.M."/>
        </authorList>
    </citation>
    <scope>NUCLEOTIDE SEQUENCE</scope>
    <source>
        <strain evidence="2">BPL690</strain>
    </source>
</reference>
<dbReference type="AlphaFoldDB" id="A0AAD4QK46"/>
<protein>
    <recommendedName>
        <fullName evidence="4">F-box domain-containing protein</fullName>
    </recommendedName>
</protein>